<proteinExistence type="predicted"/>
<keyword evidence="2" id="KW-0678">Repressor</keyword>
<comment type="caution">
    <text evidence="9">The sequence shown here is derived from an EMBL/GenBank/DDBJ whole genome shotgun (WGS) entry which is preliminary data.</text>
</comment>
<feature type="domain" description="AXH" evidence="8">
    <location>
        <begin position="236"/>
        <end position="367"/>
    </location>
</feature>
<dbReference type="SMR" id="A0A482X9R9"/>
<dbReference type="Gene3D" id="2.170.16.10">
    <property type="entry name" value="Hedgehog/Intein (Hint) domain"/>
    <property type="match status" value="1"/>
</dbReference>
<dbReference type="PANTHER" id="PTHR13392:SF13">
    <property type="entry name" value="AXH DOMAIN-CONTAINING PROTEIN"/>
    <property type="match status" value="1"/>
</dbReference>
<dbReference type="InParanoid" id="A0A482X9R9"/>
<evidence type="ECO:0000313" key="9">
    <source>
        <dbReference type="EMBL" id="RZF42419.1"/>
    </source>
</evidence>
<dbReference type="SUPFAM" id="SSF102031">
    <property type="entry name" value="AXH domain"/>
    <property type="match status" value="1"/>
</dbReference>
<dbReference type="InterPro" id="IPR043404">
    <property type="entry name" value="ATAXIN1-like"/>
</dbReference>
<evidence type="ECO:0000256" key="7">
    <source>
        <dbReference type="SAM" id="MobiDB-lite"/>
    </source>
</evidence>
<evidence type="ECO:0000313" key="10">
    <source>
        <dbReference type="Proteomes" id="UP000291343"/>
    </source>
</evidence>
<dbReference type="STRING" id="195883.A0A482X9R9"/>
<feature type="compositionally biased region" description="Low complexity" evidence="7">
    <location>
        <begin position="148"/>
        <end position="196"/>
    </location>
</feature>
<evidence type="ECO:0000256" key="1">
    <source>
        <dbReference type="ARBA" id="ARBA00004123"/>
    </source>
</evidence>
<dbReference type="PANTHER" id="PTHR13392">
    <property type="entry name" value="ATAXIN 1"/>
    <property type="match status" value="1"/>
</dbReference>
<evidence type="ECO:0000256" key="6">
    <source>
        <dbReference type="ARBA" id="ARBA00023242"/>
    </source>
</evidence>
<accession>A0A482X9R9</accession>
<dbReference type="GO" id="GO:0003677">
    <property type="term" value="F:DNA binding"/>
    <property type="evidence" value="ECO:0007669"/>
    <property type="project" value="UniProtKB-KW"/>
</dbReference>
<keyword evidence="10" id="KW-1185">Reference proteome</keyword>
<dbReference type="InterPro" id="IPR036096">
    <property type="entry name" value="Ataxin_AXH_dom_sf"/>
</dbReference>
<feature type="compositionally biased region" description="Polar residues" evidence="7">
    <location>
        <begin position="422"/>
        <end position="432"/>
    </location>
</feature>
<dbReference type="Proteomes" id="UP000291343">
    <property type="component" value="Unassembled WGS sequence"/>
</dbReference>
<evidence type="ECO:0000259" key="8">
    <source>
        <dbReference type="PROSITE" id="PS51148"/>
    </source>
</evidence>
<reference evidence="9 10" key="1">
    <citation type="journal article" date="2017" name="Gigascience">
        <title>Genome sequence of the small brown planthopper, Laodelphax striatellus.</title>
        <authorList>
            <person name="Zhu J."/>
            <person name="Jiang F."/>
            <person name="Wang X."/>
            <person name="Yang P."/>
            <person name="Bao Y."/>
            <person name="Zhao W."/>
            <person name="Wang W."/>
            <person name="Lu H."/>
            <person name="Wang Q."/>
            <person name="Cui N."/>
            <person name="Li J."/>
            <person name="Chen X."/>
            <person name="Luo L."/>
            <person name="Yu J."/>
            <person name="Kang L."/>
            <person name="Cui F."/>
        </authorList>
    </citation>
    <scope>NUCLEOTIDE SEQUENCE [LARGE SCALE GENOMIC DNA]</scope>
    <source>
        <strain evidence="9">Lst14</strain>
    </source>
</reference>
<keyword evidence="6" id="KW-0539">Nucleus</keyword>
<keyword evidence="5" id="KW-0804">Transcription</keyword>
<dbReference type="GO" id="GO:0003723">
    <property type="term" value="F:RNA binding"/>
    <property type="evidence" value="ECO:0007669"/>
    <property type="project" value="InterPro"/>
</dbReference>
<dbReference type="OrthoDB" id="10000452at2759"/>
<dbReference type="GO" id="GO:0005634">
    <property type="term" value="C:nucleus"/>
    <property type="evidence" value="ECO:0007669"/>
    <property type="project" value="UniProtKB-SubCell"/>
</dbReference>
<feature type="region of interest" description="Disordered" evidence="7">
    <location>
        <begin position="51"/>
        <end position="74"/>
    </location>
</feature>
<keyword evidence="4" id="KW-0238">DNA-binding</keyword>
<feature type="region of interest" description="Disordered" evidence="7">
    <location>
        <begin position="127"/>
        <end position="214"/>
    </location>
</feature>
<comment type="subcellular location">
    <subcellularLocation>
        <location evidence="1">Nucleus</location>
    </subcellularLocation>
</comment>
<protein>
    <recommendedName>
        <fullName evidence="8">AXH domain-containing protein</fullName>
    </recommendedName>
</protein>
<dbReference type="SMART" id="SM00536">
    <property type="entry name" value="AXH"/>
    <property type="match status" value="1"/>
</dbReference>
<dbReference type="AlphaFoldDB" id="A0A482X9R9"/>
<dbReference type="GO" id="GO:0006355">
    <property type="term" value="P:regulation of DNA-templated transcription"/>
    <property type="evidence" value="ECO:0007669"/>
    <property type="project" value="InterPro"/>
</dbReference>
<name>A0A482X9R9_LAOST</name>
<dbReference type="EMBL" id="QKKF02015188">
    <property type="protein sequence ID" value="RZF42419.1"/>
    <property type="molecule type" value="Genomic_DNA"/>
</dbReference>
<dbReference type="PROSITE" id="PS51148">
    <property type="entry name" value="AXH"/>
    <property type="match status" value="1"/>
</dbReference>
<evidence type="ECO:0000256" key="3">
    <source>
        <dbReference type="ARBA" id="ARBA00023015"/>
    </source>
</evidence>
<sequence length="439" mass="46838">MSESEKDVSRMLASGLAVEGGGGLGGHSLHFAHPHMAAFSAPPVPEFLRPLPKPAPLVPQTRYNGGPPRSKYESPVNLVQQKDITEDEYTSMFSSRFFPPPPPHHLSHYSSLQGPYGALYPGHYTPMLPRDRPGLPPATTPLSPLEAFPSPHSSTPDSPSTFSPPVTNKVSSLSLSSSTPSSSSCSSSLSTTTSSSAAKERKFKVPSGKEGSLKHRILTTTPATAGALNKHLKRKHSSAAGAEVPASFSRGSLIQLANGELRRVEDMRTEDFVSSAERSAALRLDPSTVIRIKEEPAKEVNLITLSYGEHRTQVEIESAAEHPYFVFNRGWASCDPDKTLTTYGLKCHRLQVGDVCISLSPRPQNAATAAQLSATTAQLTASAAQLEAISSQLASSASSCKKRRWSAPDQLDAILGGVAPPTTISGSSSTHQQLRKSKD</sequence>
<dbReference type="InterPro" id="IPR003652">
    <property type="entry name" value="Ataxin_AXH_dom"/>
</dbReference>
<organism evidence="9 10">
    <name type="scientific">Laodelphax striatellus</name>
    <name type="common">Small brown planthopper</name>
    <name type="synonym">Delphax striatella</name>
    <dbReference type="NCBI Taxonomy" id="195883"/>
    <lineage>
        <taxon>Eukaryota</taxon>
        <taxon>Metazoa</taxon>
        <taxon>Ecdysozoa</taxon>
        <taxon>Arthropoda</taxon>
        <taxon>Hexapoda</taxon>
        <taxon>Insecta</taxon>
        <taxon>Pterygota</taxon>
        <taxon>Neoptera</taxon>
        <taxon>Paraneoptera</taxon>
        <taxon>Hemiptera</taxon>
        <taxon>Auchenorrhyncha</taxon>
        <taxon>Fulgoroidea</taxon>
        <taxon>Delphacidae</taxon>
        <taxon>Criomorphinae</taxon>
        <taxon>Laodelphax</taxon>
    </lineage>
</organism>
<gene>
    <name evidence="9" type="ORF">LSTR_LSTR011557</name>
</gene>
<evidence type="ECO:0000256" key="5">
    <source>
        <dbReference type="ARBA" id="ARBA00023163"/>
    </source>
</evidence>
<evidence type="ECO:0000256" key="4">
    <source>
        <dbReference type="ARBA" id="ARBA00023125"/>
    </source>
</evidence>
<keyword evidence="3" id="KW-0805">Transcription regulation</keyword>
<evidence type="ECO:0000256" key="2">
    <source>
        <dbReference type="ARBA" id="ARBA00022491"/>
    </source>
</evidence>
<dbReference type="Pfam" id="PF08517">
    <property type="entry name" value="AXH"/>
    <property type="match status" value="1"/>
</dbReference>
<feature type="region of interest" description="Disordered" evidence="7">
    <location>
        <begin position="416"/>
        <end position="439"/>
    </location>
</feature>